<dbReference type="InterPro" id="IPR027328">
    <property type="entry name" value="MAPRE"/>
</dbReference>
<dbReference type="Proteomes" id="UP000274429">
    <property type="component" value="Unassembled WGS sequence"/>
</dbReference>
<feature type="domain" description="Calponin-homology (CH)" evidence="11">
    <location>
        <begin position="17"/>
        <end position="119"/>
    </location>
</feature>
<feature type="region of interest" description="Disordered" evidence="10">
    <location>
        <begin position="136"/>
        <end position="169"/>
    </location>
</feature>
<evidence type="ECO:0000259" key="11">
    <source>
        <dbReference type="PROSITE" id="PS50021"/>
    </source>
</evidence>
<keyword evidence="8" id="KW-0131">Cell cycle</keyword>
<dbReference type="GO" id="GO:0051301">
    <property type="term" value="P:cell division"/>
    <property type="evidence" value="ECO:0007669"/>
    <property type="project" value="UniProtKB-KW"/>
</dbReference>
<accession>A0A0R3X1U9</accession>
<evidence type="ECO:0000256" key="4">
    <source>
        <dbReference type="ARBA" id="ARBA00022618"/>
    </source>
</evidence>
<sequence length="313" mass="35337">MVELTTNVYSTNQTADNLSRHDILNWINTCLESSYGKIEELCTGAAYCQLMDMLFPGVLNFKKIKFNTNLEHEYIANFKQLQAIFKKLGVDKEVPIEKLVKGKYQDNFEFVQWFKRFYDANYTGQPYDALAARGGEQIRSHEKPSARPRPVPPRTSVPTTVRTSDSRPGAPHSHVFFNLAGVIVSMAFTISAATKNAASARSTVSSSSAPRTNAQSSGDSMQMNALRIEIENLTSQVCFLNFGSICVYNSCNHRIVLFQAEEDRRTIEGLVQERDFYFSKLRDIEDLCRGMGDNEFAKKFLDILYATEVSVSH</sequence>
<evidence type="ECO:0000256" key="5">
    <source>
        <dbReference type="ARBA" id="ARBA00022701"/>
    </source>
</evidence>
<dbReference type="EMBL" id="UYWX01020352">
    <property type="protein sequence ID" value="VDM31540.1"/>
    <property type="molecule type" value="Genomic_DNA"/>
</dbReference>
<dbReference type="FunFam" id="1.10.418.10:FF:000007">
    <property type="entry name" value="Microtubule-associated protein, RP/EB family, member 2"/>
    <property type="match status" value="1"/>
</dbReference>
<dbReference type="Gene3D" id="1.10.418.10">
    <property type="entry name" value="Calponin-like domain"/>
    <property type="match status" value="1"/>
</dbReference>
<dbReference type="SUPFAM" id="SSF47576">
    <property type="entry name" value="Calponin-homology domain, CH-domain"/>
    <property type="match status" value="1"/>
</dbReference>
<evidence type="ECO:0000256" key="7">
    <source>
        <dbReference type="ARBA" id="ARBA00023212"/>
    </source>
</evidence>
<dbReference type="GO" id="GO:0005874">
    <property type="term" value="C:microtubule"/>
    <property type="evidence" value="ECO:0007669"/>
    <property type="project" value="UniProtKB-KW"/>
</dbReference>
<feature type="domain" description="EB1 C-terminal" evidence="12">
    <location>
        <begin position="245"/>
        <end position="313"/>
    </location>
</feature>
<evidence type="ECO:0000256" key="6">
    <source>
        <dbReference type="ARBA" id="ARBA00022776"/>
    </source>
</evidence>
<dbReference type="PROSITE" id="PS51230">
    <property type="entry name" value="EB1_C"/>
    <property type="match status" value="1"/>
</dbReference>
<dbReference type="CDD" id="cd00014">
    <property type="entry name" value="CH_SF"/>
    <property type="match status" value="1"/>
</dbReference>
<dbReference type="AlphaFoldDB" id="A0A0R3X1U9"/>
<comment type="similarity">
    <text evidence="2">Belongs to the MAPRE family.</text>
</comment>
<keyword evidence="5 9" id="KW-0493">Microtubule</keyword>
<name>A0A0R3X1U9_HYDTA</name>
<dbReference type="InterPro" id="IPR036133">
    <property type="entry name" value="EB1_C_sf"/>
</dbReference>
<keyword evidence="6" id="KW-0498">Mitosis</keyword>
<dbReference type="Pfam" id="PF00307">
    <property type="entry name" value="CH"/>
    <property type="match status" value="1"/>
</dbReference>
<keyword evidence="14" id="KW-1185">Reference proteome</keyword>
<evidence type="ECO:0000313" key="15">
    <source>
        <dbReference type="WBParaSite" id="TTAC_0000721401-mRNA-1"/>
    </source>
</evidence>
<dbReference type="OrthoDB" id="2119228at2759"/>
<dbReference type="Gene3D" id="1.20.5.1430">
    <property type="match status" value="1"/>
</dbReference>
<comment type="subcellular location">
    <subcellularLocation>
        <location evidence="1">Cytoplasm</location>
        <location evidence="1">Cytoskeleton</location>
    </subcellularLocation>
</comment>
<protein>
    <submittedName>
        <fullName evidence="15">Microtubule-associated protein RP/EB family member 1</fullName>
    </submittedName>
</protein>
<organism evidence="15">
    <name type="scientific">Hydatigena taeniaeformis</name>
    <name type="common">Feline tapeworm</name>
    <name type="synonym">Taenia taeniaeformis</name>
    <dbReference type="NCBI Taxonomy" id="6205"/>
    <lineage>
        <taxon>Eukaryota</taxon>
        <taxon>Metazoa</taxon>
        <taxon>Spiralia</taxon>
        <taxon>Lophotrochozoa</taxon>
        <taxon>Platyhelminthes</taxon>
        <taxon>Cestoda</taxon>
        <taxon>Eucestoda</taxon>
        <taxon>Cyclophyllidea</taxon>
        <taxon>Taeniidae</taxon>
        <taxon>Hydatigera</taxon>
    </lineage>
</organism>
<dbReference type="GO" id="GO:0008017">
    <property type="term" value="F:microtubule binding"/>
    <property type="evidence" value="ECO:0007669"/>
    <property type="project" value="InterPro"/>
</dbReference>
<evidence type="ECO:0000256" key="10">
    <source>
        <dbReference type="SAM" id="MobiDB-lite"/>
    </source>
</evidence>
<dbReference type="WBParaSite" id="TTAC_0000721401-mRNA-1">
    <property type="protein sequence ID" value="TTAC_0000721401-mRNA-1"/>
    <property type="gene ID" value="TTAC_0000721401"/>
</dbReference>
<proteinExistence type="inferred from homology"/>
<dbReference type="InterPro" id="IPR036872">
    <property type="entry name" value="CH_dom_sf"/>
</dbReference>
<evidence type="ECO:0000256" key="9">
    <source>
        <dbReference type="PROSITE-ProRule" id="PRU00576"/>
    </source>
</evidence>
<feature type="compositionally biased region" description="Low complexity" evidence="10">
    <location>
        <begin position="199"/>
        <end position="209"/>
    </location>
</feature>
<evidence type="ECO:0000313" key="14">
    <source>
        <dbReference type="Proteomes" id="UP000274429"/>
    </source>
</evidence>
<evidence type="ECO:0000256" key="2">
    <source>
        <dbReference type="ARBA" id="ARBA00010729"/>
    </source>
</evidence>
<evidence type="ECO:0000256" key="3">
    <source>
        <dbReference type="ARBA" id="ARBA00022490"/>
    </source>
</evidence>
<keyword evidence="3" id="KW-0963">Cytoplasm</keyword>
<reference evidence="15" key="1">
    <citation type="submission" date="2017-02" db="UniProtKB">
        <authorList>
            <consortium name="WormBaseParasite"/>
        </authorList>
    </citation>
    <scope>IDENTIFICATION</scope>
</reference>
<dbReference type="InterPro" id="IPR004953">
    <property type="entry name" value="EB1_C"/>
</dbReference>
<feature type="region of interest" description="Disordered" evidence="10">
    <location>
        <begin position="199"/>
        <end position="219"/>
    </location>
</feature>
<reference evidence="13 14" key="2">
    <citation type="submission" date="2018-11" db="EMBL/GenBank/DDBJ databases">
        <authorList>
            <consortium name="Pathogen Informatics"/>
        </authorList>
    </citation>
    <scope>NUCLEOTIDE SEQUENCE [LARGE SCALE GENOMIC DNA]</scope>
</reference>
<keyword evidence="4" id="KW-0132">Cell division</keyword>
<evidence type="ECO:0000256" key="1">
    <source>
        <dbReference type="ARBA" id="ARBA00004245"/>
    </source>
</evidence>
<gene>
    <name evidence="13" type="ORF">TTAC_LOCUS7199</name>
</gene>
<dbReference type="STRING" id="6205.A0A0R3X1U9"/>
<dbReference type="InterPro" id="IPR001715">
    <property type="entry name" value="CH_dom"/>
</dbReference>
<evidence type="ECO:0000259" key="12">
    <source>
        <dbReference type="PROSITE" id="PS51230"/>
    </source>
</evidence>
<dbReference type="SUPFAM" id="SSF140612">
    <property type="entry name" value="EB1 dimerisation domain-like"/>
    <property type="match status" value="1"/>
</dbReference>
<evidence type="ECO:0000313" key="13">
    <source>
        <dbReference type="EMBL" id="VDM31540.1"/>
    </source>
</evidence>
<feature type="compositionally biased region" description="Polar residues" evidence="10">
    <location>
        <begin position="210"/>
        <end position="219"/>
    </location>
</feature>
<dbReference type="PROSITE" id="PS50021">
    <property type="entry name" value="CH"/>
    <property type="match status" value="1"/>
</dbReference>
<keyword evidence="7" id="KW-0206">Cytoskeleton</keyword>
<feature type="compositionally biased region" description="Basic and acidic residues" evidence="10">
    <location>
        <begin position="136"/>
        <end position="145"/>
    </location>
</feature>
<dbReference type="Pfam" id="PF03271">
    <property type="entry name" value="EB1"/>
    <property type="match status" value="1"/>
</dbReference>
<dbReference type="PANTHER" id="PTHR10623">
    <property type="entry name" value="MICROTUBULE-ASSOCIATED PROTEIN RP/EB FAMILY MEMBER"/>
    <property type="match status" value="1"/>
</dbReference>
<evidence type="ECO:0000256" key="8">
    <source>
        <dbReference type="ARBA" id="ARBA00023306"/>
    </source>
</evidence>